<keyword evidence="3" id="KW-1185">Reference proteome</keyword>
<organism evidence="2 3">
    <name type="scientific">Fusarium sarcochroum</name>
    <dbReference type="NCBI Taxonomy" id="1208366"/>
    <lineage>
        <taxon>Eukaryota</taxon>
        <taxon>Fungi</taxon>
        <taxon>Dikarya</taxon>
        <taxon>Ascomycota</taxon>
        <taxon>Pezizomycotina</taxon>
        <taxon>Sordariomycetes</taxon>
        <taxon>Hypocreomycetidae</taxon>
        <taxon>Hypocreales</taxon>
        <taxon>Nectriaceae</taxon>
        <taxon>Fusarium</taxon>
        <taxon>Fusarium lateritium species complex</taxon>
    </lineage>
</organism>
<dbReference type="CDD" id="cd00167">
    <property type="entry name" value="SANT"/>
    <property type="match status" value="1"/>
</dbReference>
<feature type="compositionally biased region" description="Low complexity" evidence="1">
    <location>
        <begin position="17"/>
        <end position="52"/>
    </location>
</feature>
<dbReference type="InterPro" id="IPR001005">
    <property type="entry name" value="SANT/Myb"/>
</dbReference>
<reference evidence="2" key="2">
    <citation type="submission" date="2020-05" db="EMBL/GenBank/DDBJ databases">
        <authorList>
            <person name="Kim H.-S."/>
            <person name="Proctor R.H."/>
            <person name="Brown D.W."/>
        </authorList>
    </citation>
    <scope>NUCLEOTIDE SEQUENCE</scope>
    <source>
        <strain evidence="2">NRRL 20472</strain>
    </source>
</reference>
<feature type="region of interest" description="Disordered" evidence="1">
    <location>
        <begin position="1"/>
        <end position="133"/>
    </location>
</feature>
<evidence type="ECO:0000313" key="2">
    <source>
        <dbReference type="EMBL" id="KAF4967659.1"/>
    </source>
</evidence>
<comment type="caution">
    <text evidence="2">The sequence shown here is derived from an EMBL/GenBank/DDBJ whole genome shotgun (WGS) entry which is preliminary data.</text>
</comment>
<evidence type="ECO:0000313" key="3">
    <source>
        <dbReference type="Proteomes" id="UP000622797"/>
    </source>
</evidence>
<feature type="compositionally biased region" description="Low complexity" evidence="1">
    <location>
        <begin position="91"/>
        <end position="115"/>
    </location>
</feature>
<proteinExistence type="predicted"/>
<evidence type="ECO:0000256" key="1">
    <source>
        <dbReference type="SAM" id="MobiDB-lite"/>
    </source>
</evidence>
<dbReference type="EMBL" id="JABEXW010000228">
    <property type="protein sequence ID" value="KAF4967659.1"/>
    <property type="molecule type" value="Genomic_DNA"/>
</dbReference>
<feature type="compositionally biased region" description="Polar residues" evidence="1">
    <location>
        <begin position="116"/>
        <end position="129"/>
    </location>
</feature>
<reference evidence="2" key="1">
    <citation type="journal article" date="2020" name="BMC Genomics">
        <title>Correction to: Identification and distribution of gene clusters required for synthesis of sphingolipid metabolism inhibitors in diverse species of the filamentous fungus Fusarium.</title>
        <authorList>
            <person name="Kim H.S."/>
            <person name="Lohmar J.M."/>
            <person name="Busman M."/>
            <person name="Brown D.W."/>
            <person name="Naumann T.A."/>
            <person name="Divon H.H."/>
            <person name="Lysoe E."/>
            <person name="Uhlig S."/>
            <person name="Proctor R.H."/>
        </authorList>
    </citation>
    <scope>NUCLEOTIDE SEQUENCE</scope>
    <source>
        <strain evidence="2">NRRL 20472</strain>
    </source>
</reference>
<evidence type="ECO:0008006" key="4">
    <source>
        <dbReference type="Google" id="ProtNLM"/>
    </source>
</evidence>
<gene>
    <name evidence="2" type="ORF">FSARC_4818</name>
</gene>
<feature type="region of interest" description="Disordered" evidence="1">
    <location>
        <begin position="182"/>
        <end position="217"/>
    </location>
</feature>
<dbReference type="AlphaFoldDB" id="A0A8H4U196"/>
<sequence>MSSFTPINRRPEKMSDDGNISSDNNSSDSSSSSDNNSSGTNSSGTNTNINNNAGRLRPWQRQALQNGRTPLPEAPGDRPWLQTPSNPPPSSSYASASVVSSSPGPGSGNQASASGTNAGQASSPTSAPQTYRFWTEEEMRRLITIRNGGAGWPDIFAAFPHRTPEAIKQTYHKRRYAIERQMQQEAAAAAATTAGPSEEDDEMVDDEPKGSDRDDEI</sequence>
<protein>
    <recommendedName>
        <fullName evidence="4">Myb-like domain-containing protein</fullName>
    </recommendedName>
</protein>
<accession>A0A8H4U196</accession>
<name>A0A8H4U196_9HYPO</name>
<feature type="compositionally biased region" description="Basic and acidic residues" evidence="1">
    <location>
        <begin position="206"/>
        <end position="217"/>
    </location>
</feature>
<dbReference type="OrthoDB" id="4985370at2759"/>
<dbReference type="Proteomes" id="UP000622797">
    <property type="component" value="Unassembled WGS sequence"/>
</dbReference>